<name>A0A6I4TTZ3_9SPHN</name>
<dbReference type="AlphaFoldDB" id="A0A6I4TTZ3"/>
<feature type="domain" description="TonB-dependent receptor-like beta-barrel" evidence="6">
    <location>
        <begin position="424"/>
        <end position="985"/>
    </location>
</feature>
<dbReference type="SUPFAM" id="SSF56935">
    <property type="entry name" value="Porins"/>
    <property type="match status" value="1"/>
</dbReference>
<evidence type="ECO:0000259" key="7">
    <source>
        <dbReference type="Pfam" id="PF07715"/>
    </source>
</evidence>
<accession>A0A6I4TTZ3</accession>
<sequence length="1019" mass="109240">MSISPLRHGAAMLAGTALFALAPPAAHAQSAPAPAPDQAEAEPNVITVVGSQIKRSAVAGTLPVTVVDAQAIATTGAISGDDLFRTLPSNGSLLTNNVNFNAGINAVRGDVASINLRSLGTGNTLTLINGRRMVQHPGSQSGEESIPITTYNMNSLPVLGVQRVEVLRDGASALYGADAVAGVVNTVLQTDYEGLKLSATYRTPEQTSSDELVFNGQAGFSFNEGRTRLSLFGSFSRQTALHTRDRWFSRSEDKRDLVAGTDFEGDLDFRGTTDNTPWGQFALGRPVRQNGNLITSATGLFHIQPGSYAGCTAQLSDSLCLDDGRIDESLWLDRNADRDLFPAVRRTNLFAVASHEFSQQAELYAEISYYGANSVIQREGLTPLATTPLVIPANNYWNPFGPVRFSDGRLNPNRLPGIDAPEEGIPIVINNSATGTRVQLVDTGPIVVDVDTSSYRALLGLRGQIGNWDYDAAALYSEARTRDTSNLVSSTLFQRALANETSSAYNLFNGGSLTSPTVGDGTPNPQSVIDAITVDATRLNKTSLFLADFKVSNPRLVSLWAGDVGFAAGVEFRHETLTEDRDPRQDGTITFTDLVTGVNYASDILGSSASADLFGKRDVYSAFAELTVPLVNPDLNIPLMRRLDIQLAGRVEHFSDVGGVFTPRFTASWEVIRGIKLRGAYAEGFKAPNLILLNSPPTGRVSAVRDWYRCQAALNKGQIATLGACGTVGNAQAESLRISNVDLKPEYNNSHSFGVVLEPLFVPGLTITADYWSIKQRGIHGLFGLANFSALDYAARLAGGSEASVIRQAITPEDIAFFAGSGLAPAGEIIQVLDPFLNLDSRLTRGIDIAVDYRLSDTPLGDFRFGIQASRLLEAYQTVSSQGAEIIALNEPAIAVSAGGDLLEQNGRPKWQGNASLNWASGNWSAGAFAQYVGAFDNTGAINDVTNAFYRVGSWFTVNTNVEYRFALSGSDVPNARLRLGVNNLFDRDPPLTNGAIGYNAGLHTPFGRTWYATTTVEF</sequence>
<organism evidence="8 9">
    <name type="scientific">Croceibacterium xixiisoli</name>
    <dbReference type="NCBI Taxonomy" id="1476466"/>
    <lineage>
        <taxon>Bacteria</taxon>
        <taxon>Pseudomonadati</taxon>
        <taxon>Pseudomonadota</taxon>
        <taxon>Alphaproteobacteria</taxon>
        <taxon>Sphingomonadales</taxon>
        <taxon>Erythrobacteraceae</taxon>
        <taxon>Croceibacterium</taxon>
    </lineage>
</organism>
<evidence type="ECO:0000256" key="5">
    <source>
        <dbReference type="SAM" id="SignalP"/>
    </source>
</evidence>
<reference evidence="8 9" key="1">
    <citation type="submission" date="2019-12" db="EMBL/GenBank/DDBJ databases">
        <title>Genomic-based taxomic classification of the family Erythrobacteraceae.</title>
        <authorList>
            <person name="Xu L."/>
        </authorList>
    </citation>
    <scope>NUCLEOTIDE SEQUENCE [LARGE SCALE GENOMIC DNA]</scope>
    <source>
        <strain evidence="8 9">S36</strain>
    </source>
</reference>
<dbReference type="Gene3D" id="2.170.130.10">
    <property type="entry name" value="TonB-dependent receptor, plug domain"/>
    <property type="match status" value="1"/>
</dbReference>
<keyword evidence="5" id="KW-0732">Signal</keyword>
<proteinExistence type="inferred from homology"/>
<dbReference type="PANTHER" id="PTHR47234:SF2">
    <property type="entry name" value="TONB-DEPENDENT RECEPTOR"/>
    <property type="match status" value="1"/>
</dbReference>
<dbReference type="Pfam" id="PF07715">
    <property type="entry name" value="Plug"/>
    <property type="match status" value="1"/>
</dbReference>
<dbReference type="OrthoDB" id="7614575at2"/>
<dbReference type="InterPro" id="IPR000531">
    <property type="entry name" value="Beta-barrel_TonB"/>
</dbReference>
<dbReference type="InterPro" id="IPR036942">
    <property type="entry name" value="Beta-barrel_TonB_sf"/>
</dbReference>
<gene>
    <name evidence="8" type="ORF">GRI97_09955</name>
</gene>
<dbReference type="PANTHER" id="PTHR47234">
    <property type="match status" value="1"/>
</dbReference>
<feature type="domain" description="TonB-dependent receptor plug" evidence="7">
    <location>
        <begin position="62"/>
        <end position="183"/>
    </location>
</feature>
<dbReference type="RefSeq" id="WP_161391043.1">
    <property type="nucleotide sequence ID" value="NZ_JBHSCP010000001.1"/>
</dbReference>
<evidence type="ECO:0000313" key="9">
    <source>
        <dbReference type="Proteomes" id="UP000469430"/>
    </source>
</evidence>
<evidence type="ECO:0000256" key="3">
    <source>
        <dbReference type="ARBA" id="ARBA00023237"/>
    </source>
</evidence>
<evidence type="ECO:0000256" key="2">
    <source>
        <dbReference type="ARBA" id="ARBA00023136"/>
    </source>
</evidence>
<dbReference type="InterPro" id="IPR012910">
    <property type="entry name" value="Plug_dom"/>
</dbReference>
<dbReference type="Proteomes" id="UP000469430">
    <property type="component" value="Unassembled WGS sequence"/>
</dbReference>
<feature type="signal peptide" evidence="5">
    <location>
        <begin position="1"/>
        <end position="28"/>
    </location>
</feature>
<keyword evidence="9" id="KW-1185">Reference proteome</keyword>
<dbReference type="GO" id="GO:0009279">
    <property type="term" value="C:cell outer membrane"/>
    <property type="evidence" value="ECO:0007669"/>
    <property type="project" value="UniProtKB-SubCell"/>
</dbReference>
<keyword evidence="3" id="KW-0998">Cell outer membrane</keyword>
<comment type="subcellular location">
    <subcellularLocation>
        <location evidence="1 4">Cell outer membrane</location>
    </subcellularLocation>
</comment>
<comment type="similarity">
    <text evidence="4">Belongs to the TonB-dependent receptor family.</text>
</comment>
<evidence type="ECO:0000259" key="6">
    <source>
        <dbReference type="Pfam" id="PF00593"/>
    </source>
</evidence>
<comment type="caution">
    <text evidence="8">The sequence shown here is derived from an EMBL/GenBank/DDBJ whole genome shotgun (WGS) entry which is preliminary data.</text>
</comment>
<dbReference type="Pfam" id="PF00593">
    <property type="entry name" value="TonB_dep_Rec_b-barrel"/>
    <property type="match status" value="1"/>
</dbReference>
<dbReference type="Gene3D" id="2.40.170.20">
    <property type="entry name" value="TonB-dependent receptor, beta-barrel domain"/>
    <property type="match status" value="1"/>
</dbReference>
<evidence type="ECO:0000313" key="8">
    <source>
        <dbReference type="EMBL" id="MXO99312.1"/>
    </source>
</evidence>
<feature type="chain" id="PRO_5026312528" evidence="5">
    <location>
        <begin position="29"/>
        <end position="1019"/>
    </location>
</feature>
<keyword evidence="4" id="KW-0798">TonB box</keyword>
<protein>
    <submittedName>
        <fullName evidence="8">TonB-dependent receptor</fullName>
    </submittedName>
</protein>
<keyword evidence="2 4" id="KW-0472">Membrane</keyword>
<evidence type="ECO:0000256" key="1">
    <source>
        <dbReference type="ARBA" id="ARBA00004442"/>
    </source>
</evidence>
<evidence type="ECO:0000256" key="4">
    <source>
        <dbReference type="RuleBase" id="RU003357"/>
    </source>
</evidence>
<dbReference type="InterPro" id="IPR037066">
    <property type="entry name" value="Plug_dom_sf"/>
</dbReference>
<dbReference type="EMBL" id="WTYJ01000002">
    <property type="protein sequence ID" value="MXO99312.1"/>
    <property type="molecule type" value="Genomic_DNA"/>
</dbReference>
<keyword evidence="8" id="KW-0675">Receptor</keyword>